<dbReference type="InterPro" id="IPR036028">
    <property type="entry name" value="SH3-like_dom_sf"/>
</dbReference>
<feature type="region of interest" description="Disordered" evidence="4">
    <location>
        <begin position="542"/>
        <end position="563"/>
    </location>
</feature>
<dbReference type="Gene3D" id="3.40.50.300">
    <property type="entry name" value="P-loop containing nucleotide triphosphate hydrolases"/>
    <property type="match status" value="1"/>
</dbReference>
<feature type="region of interest" description="Disordered" evidence="4">
    <location>
        <begin position="244"/>
        <end position="268"/>
    </location>
</feature>
<gene>
    <name evidence="8" type="ORF">CBOVIS_LOCUS1501</name>
</gene>
<dbReference type="SMART" id="SM00072">
    <property type="entry name" value="GuKc"/>
    <property type="match status" value="1"/>
</dbReference>
<comment type="caution">
    <text evidence="8">The sequence shown here is derived from an EMBL/GenBank/DDBJ whole genome shotgun (WGS) entry which is preliminary data.</text>
</comment>
<dbReference type="CDD" id="cd00071">
    <property type="entry name" value="GMPK"/>
    <property type="match status" value="1"/>
</dbReference>
<name>A0A8S1EK89_9PELO</name>
<feature type="domain" description="SH3" evidence="5">
    <location>
        <begin position="463"/>
        <end position="535"/>
    </location>
</feature>
<evidence type="ECO:0000256" key="2">
    <source>
        <dbReference type="ARBA" id="ARBA00022443"/>
    </source>
</evidence>
<dbReference type="InterPro" id="IPR020590">
    <property type="entry name" value="Guanylate_kinase_CS"/>
</dbReference>
<dbReference type="InterPro" id="IPR008145">
    <property type="entry name" value="GK/Ca_channel_bsu"/>
</dbReference>
<feature type="region of interest" description="Disordered" evidence="4">
    <location>
        <begin position="219"/>
        <end position="238"/>
    </location>
</feature>
<dbReference type="Pfam" id="PF00625">
    <property type="entry name" value="Guanylate_kin"/>
    <property type="match status" value="1"/>
</dbReference>
<evidence type="ECO:0000259" key="5">
    <source>
        <dbReference type="PROSITE" id="PS50002"/>
    </source>
</evidence>
<dbReference type="PROSITE" id="PS50052">
    <property type="entry name" value="GUANYLATE_KINASE_2"/>
    <property type="match status" value="1"/>
</dbReference>
<organism evidence="8 9">
    <name type="scientific">Caenorhabditis bovis</name>
    <dbReference type="NCBI Taxonomy" id="2654633"/>
    <lineage>
        <taxon>Eukaryota</taxon>
        <taxon>Metazoa</taxon>
        <taxon>Ecdysozoa</taxon>
        <taxon>Nematoda</taxon>
        <taxon>Chromadorea</taxon>
        <taxon>Rhabditida</taxon>
        <taxon>Rhabditina</taxon>
        <taxon>Rhabditomorpha</taxon>
        <taxon>Rhabditoidea</taxon>
        <taxon>Rhabditidae</taxon>
        <taxon>Peloderinae</taxon>
        <taxon>Caenorhabditis</taxon>
    </lineage>
</organism>
<evidence type="ECO:0000313" key="9">
    <source>
        <dbReference type="Proteomes" id="UP000494206"/>
    </source>
</evidence>
<keyword evidence="2 3" id="KW-0728">SH3 domain</keyword>
<dbReference type="PROSITE" id="PS00856">
    <property type="entry name" value="GUANYLATE_KINASE_1"/>
    <property type="match status" value="1"/>
</dbReference>
<dbReference type="PANTHER" id="PTHR23122">
    <property type="entry name" value="MEMBRANE-ASSOCIATED GUANYLATE KINASE MAGUK"/>
    <property type="match status" value="1"/>
</dbReference>
<dbReference type="SMART" id="SM00326">
    <property type="entry name" value="SH3"/>
    <property type="match status" value="1"/>
</dbReference>
<feature type="region of interest" description="Disordered" evidence="4">
    <location>
        <begin position="325"/>
        <end position="360"/>
    </location>
</feature>
<comment type="similarity">
    <text evidence="1">Belongs to the MAGUK family.</text>
</comment>
<dbReference type="InterPro" id="IPR027417">
    <property type="entry name" value="P-loop_NTPase"/>
</dbReference>
<dbReference type="SUPFAM" id="SSF50044">
    <property type="entry name" value="SH3-domain"/>
    <property type="match status" value="1"/>
</dbReference>
<evidence type="ECO:0000259" key="6">
    <source>
        <dbReference type="PROSITE" id="PS50052"/>
    </source>
</evidence>
<dbReference type="EMBL" id="CADEPM010000001">
    <property type="protein sequence ID" value="CAB3398195.1"/>
    <property type="molecule type" value="Genomic_DNA"/>
</dbReference>
<dbReference type="Proteomes" id="UP000494206">
    <property type="component" value="Unassembled WGS sequence"/>
</dbReference>
<dbReference type="Pfam" id="PF00595">
    <property type="entry name" value="PDZ"/>
    <property type="match status" value="1"/>
</dbReference>
<dbReference type="CDD" id="cd06798">
    <property type="entry name" value="PDZ_MPP5-like"/>
    <property type="match status" value="1"/>
</dbReference>
<feature type="domain" description="Guanylate kinase-like" evidence="6">
    <location>
        <begin position="595"/>
        <end position="777"/>
    </location>
</feature>
<protein>
    <submittedName>
        <fullName evidence="8">Uncharacterized protein</fullName>
    </submittedName>
</protein>
<evidence type="ECO:0000256" key="3">
    <source>
        <dbReference type="PROSITE-ProRule" id="PRU00192"/>
    </source>
</evidence>
<dbReference type="OrthoDB" id="43580at2759"/>
<dbReference type="InterPro" id="IPR001452">
    <property type="entry name" value="SH3_domain"/>
</dbReference>
<dbReference type="AlphaFoldDB" id="A0A8S1EK89"/>
<dbReference type="Pfam" id="PF07653">
    <property type="entry name" value="SH3_2"/>
    <property type="match status" value="1"/>
</dbReference>
<dbReference type="PROSITE" id="PS50106">
    <property type="entry name" value="PDZ"/>
    <property type="match status" value="2"/>
</dbReference>
<dbReference type="GO" id="GO:0034330">
    <property type="term" value="P:cell junction organization"/>
    <property type="evidence" value="ECO:0007669"/>
    <property type="project" value="UniProtKB-ARBA"/>
</dbReference>
<evidence type="ECO:0000256" key="1">
    <source>
        <dbReference type="ARBA" id="ARBA00007014"/>
    </source>
</evidence>
<evidence type="ECO:0000313" key="8">
    <source>
        <dbReference type="EMBL" id="CAB3398195.1"/>
    </source>
</evidence>
<reference evidence="8 9" key="1">
    <citation type="submission" date="2020-04" db="EMBL/GenBank/DDBJ databases">
        <authorList>
            <person name="Laetsch R D."/>
            <person name="Stevens L."/>
            <person name="Kumar S."/>
            <person name="Blaxter L. M."/>
        </authorList>
    </citation>
    <scope>NUCLEOTIDE SEQUENCE [LARGE SCALE GENOMIC DNA]</scope>
</reference>
<dbReference type="InterPro" id="IPR036034">
    <property type="entry name" value="PDZ_sf"/>
</dbReference>
<accession>A0A8S1EK89</accession>
<dbReference type="SUPFAM" id="SSF52540">
    <property type="entry name" value="P-loop containing nucleoside triphosphate hydrolases"/>
    <property type="match status" value="1"/>
</dbReference>
<dbReference type="InterPro" id="IPR050716">
    <property type="entry name" value="MAGUK"/>
</dbReference>
<keyword evidence="9" id="KW-1185">Reference proteome</keyword>
<dbReference type="SMART" id="SM00228">
    <property type="entry name" value="PDZ"/>
    <property type="match status" value="2"/>
</dbReference>
<feature type="compositionally biased region" description="Polar residues" evidence="4">
    <location>
        <begin position="256"/>
        <end position="268"/>
    </location>
</feature>
<dbReference type="PROSITE" id="PS50002">
    <property type="entry name" value="SH3"/>
    <property type="match status" value="1"/>
</dbReference>
<dbReference type="SUPFAM" id="SSF50156">
    <property type="entry name" value="PDZ domain-like"/>
    <property type="match status" value="2"/>
</dbReference>
<dbReference type="CDD" id="cd12036">
    <property type="entry name" value="SH3_MPP5"/>
    <property type="match status" value="1"/>
</dbReference>
<evidence type="ECO:0000259" key="7">
    <source>
        <dbReference type="PROSITE" id="PS50106"/>
    </source>
</evidence>
<proteinExistence type="inferred from homology"/>
<dbReference type="InterPro" id="IPR035601">
    <property type="entry name" value="MPP5_SH3"/>
</dbReference>
<dbReference type="InterPro" id="IPR008144">
    <property type="entry name" value="Guanylate_kin-like_dom"/>
</dbReference>
<dbReference type="InterPro" id="IPR001478">
    <property type="entry name" value="PDZ"/>
</dbReference>
<feature type="domain" description="PDZ" evidence="7">
    <location>
        <begin position="57"/>
        <end position="106"/>
    </location>
</feature>
<feature type="domain" description="PDZ" evidence="7">
    <location>
        <begin position="367"/>
        <end position="447"/>
    </location>
</feature>
<dbReference type="Gene3D" id="2.30.30.40">
    <property type="entry name" value="SH3 Domains"/>
    <property type="match status" value="1"/>
</dbReference>
<feature type="compositionally biased region" description="Low complexity" evidence="4">
    <location>
        <begin position="331"/>
        <end position="349"/>
    </location>
</feature>
<sequence>MSKSVSIPQALSDLKRTSLRRLSSATSRQKKVPVSTTTLTGFVILVEQEGDEVRLYGTAADRAGLSIGDEIVGVNDLKVAGKKYEEIVAYIQECIRKKIIQLKVRKTAVEIPAENEAFVFNCAQTSRMVTDAYLVSVDKEHIKEVTKRLNKEYPEIRTYDMEHIAATTPTSVEKPKTNGLGVERGSLRRPLESFEMLEKRRKEQENTFLRSSLRKSKKLQSLAKSVEPGSKEPSKVASFANPLAEVEESDLPGTIQRATPSKSDAEANNNKEPILLDEVIISVERIASKLSSIEVAESDVAMFREYFSAPPIQAAIEQTVKANEKTTNGNCGTSSGIGTDSGGSSCSSSPVPPKSRNVDEVEGRARVVSIIKDEDSYLGATVRNEDNKIVVGRVVKGGIVEKMNLFQEGDELLELNGVSLKGKQINEICDIMRNLSGEVTFLVASRETNDKDETKLVNRTKTQHVQHLRALFDYDPEDDVYVPCKELAMKFQRGDILHVLSTTDENWWQAYREGEDTSNSLAGLIPSASFRQQVVLYAEELERENDNKRKDSKKKKKKTDIQKPVDEMNLPNISHYSDLLTYEEVVLQLPRASHRRPLVLCGAEGVGSLKLRDRLLEGDRITLSCPVPYTSRAPKEGEFDGVHYHFISRQKFHEEARAGKFVEFGEYQKNWYGTAKKDVINVIERGKTCVMTLKAESLGAIRCPEVQPFIVFIAAPSLHALKRQKETDGCFGTKDEDLKATLMQSKMIEQKYGHLFDGIIVNIDIEKSLKELKQIMMKVNTEPSWVPASWSNS</sequence>
<dbReference type="Gene3D" id="2.30.42.10">
    <property type="match status" value="2"/>
</dbReference>
<evidence type="ECO:0000256" key="4">
    <source>
        <dbReference type="SAM" id="MobiDB-lite"/>
    </source>
</evidence>
<dbReference type="FunFam" id="3.30.63.10:FF:000002">
    <property type="entry name" value="Guanylate kinase 1"/>
    <property type="match status" value="1"/>
</dbReference>